<evidence type="ECO:0000313" key="1">
    <source>
        <dbReference type="EMBL" id="CDR39355.1"/>
    </source>
</evidence>
<sequence length="211" mass="23255">MLSRTLLSQARRPLLSPFAPQLRSMSSPTPPIGNPLDLRTYQAGRDSALKWAKENGYSDECMVEVQVAWGEQDANAHVNNAVYFRWLETGRLNFMRVLGSHLDPQAAKDLSGSGKGKGVILARITFDYRKPTFHPDNLLILHKPVQVSAKKMILQASVYSYAQQTVVGTSDSVMVGYDYDAGKSCAWSPQLVDLLVERGAEKVESGGKAKL</sequence>
<dbReference type="OrthoDB" id="5538558at2759"/>
<accession>A0A061AVE6</accession>
<dbReference type="EMBL" id="LK052939">
    <property type="protein sequence ID" value="CDR39355.1"/>
    <property type="molecule type" value="Genomic_DNA"/>
</dbReference>
<dbReference type="AlphaFoldDB" id="A0A061AVE6"/>
<dbReference type="Gene3D" id="3.10.129.10">
    <property type="entry name" value="Hotdog Thioesterase"/>
    <property type="match status" value="1"/>
</dbReference>
<dbReference type="PANTHER" id="PTHR31793:SF39">
    <property type="entry name" value="THIOESTERASE_THIOL ESTER DEHYDRASE-ISOMERASE"/>
    <property type="match status" value="1"/>
</dbReference>
<dbReference type="CDD" id="cd00586">
    <property type="entry name" value="4HBT"/>
    <property type="match status" value="1"/>
</dbReference>
<dbReference type="InterPro" id="IPR050563">
    <property type="entry name" value="4-hydroxybenzoyl-CoA_TE"/>
</dbReference>
<dbReference type="GO" id="GO:0047617">
    <property type="term" value="F:fatty acyl-CoA hydrolase activity"/>
    <property type="evidence" value="ECO:0007669"/>
    <property type="project" value="TreeGrafter"/>
</dbReference>
<dbReference type="InterPro" id="IPR029069">
    <property type="entry name" value="HotDog_dom_sf"/>
</dbReference>
<dbReference type="Pfam" id="PF13279">
    <property type="entry name" value="4HBT_2"/>
    <property type="match status" value="1"/>
</dbReference>
<dbReference type="PANTHER" id="PTHR31793">
    <property type="entry name" value="4-HYDROXYBENZOYL-COA THIOESTERASE FAMILY MEMBER"/>
    <property type="match status" value="1"/>
</dbReference>
<reference evidence="1" key="1">
    <citation type="journal article" date="2014" name="Genome Announc.">
        <title>Draft genome sequence of Rhodosporidium toruloides CECT1137, an oleaginous yeast of biotechnological interest.</title>
        <authorList>
            <person name="Morin N."/>
            <person name="Calcas X."/>
            <person name="Devillers H."/>
            <person name="Durrens P."/>
            <person name="Sherman D.J."/>
            <person name="Nicaud J.-M."/>
            <person name="Neuveglise C."/>
        </authorList>
    </citation>
    <scope>NUCLEOTIDE SEQUENCE</scope>
    <source>
        <strain evidence="1">CECT1137</strain>
    </source>
</reference>
<proteinExistence type="predicted"/>
<name>A0A061AVE6_RHOTO</name>
<organism evidence="1">
    <name type="scientific">Rhodotorula toruloides</name>
    <name type="common">Yeast</name>
    <name type="synonym">Rhodosporidium toruloides</name>
    <dbReference type="NCBI Taxonomy" id="5286"/>
    <lineage>
        <taxon>Eukaryota</taxon>
        <taxon>Fungi</taxon>
        <taxon>Dikarya</taxon>
        <taxon>Basidiomycota</taxon>
        <taxon>Pucciniomycotina</taxon>
        <taxon>Microbotryomycetes</taxon>
        <taxon>Sporidiobolales</taxon>
        <taxon>Sporidiobolaceae</taxon>
        <taxon>Rhodotorula</taxon>
    </lineage>
</organism>
<gene>
    <name evidence="1" type="ORF">RHTO0S_04e04258g</name>
</gene>
<dbReference type="SUPFAM" id="SSF54637">
    <property type="entry name" value="Thioesterase/thiol ester dehydrase-isomerase"/>
    <property type="match status" value="1"/>
</dbReference>
<protein>
    <submittedName>
        <fullName evidence="1">RHTO0S04e04258g1_1</fullName>
    </submittedName>
</protein>